<keyword evidence="8" id="KW-0472">Membrane</keyword>
<sequence>HLLGMGLVLLLKTGSVAAQQDSGLCYILDGILILYGIVLTVLYCRLRLFVFTPPLSQEDYKQDGGIYAGLGRQDPDHYETLPGMKKKPNA</sequence>
<evidence type="ECO:0000256" key="8">
    <source>
        <dbReference type="SAM" id="Phobius"/>
    </source>
</evidence>
<keyword evidence="8" id="KW-1133">Transmembrane helix</keyword>
<evidence type="ECO:0000256" key="5">
    <source>
        <dbReference type="ARBA" id="ARBA00023157"/>
    </source>
</evidence>
<evidence type="ECO:0000313" key="11">
    <source>
        <dbReference type="Proteomes" id="UP001059041"/>
    </source>
</evidence>
<name>A0A9W8C888_TRIRA</name>
<dbReference type="PANTHER" id="PTHR16803">
    <property type="entry name" value="HIGH AFFINITY IMMUNOGLOBULIN EPSILON RECEPTOR GAMMA-SUBUNIT"/>
    <property type="match status" value="1"/>
</dbReference>
<dbReference type="GO" id="GO:0002376">
    <property type="term" value="P:immune system process"/>
    <property type="evidence" value="ECO:0007669"/>
    <property type="project" value="UniProtKB-KW"/>
</dbReference>
<keyword evidence="4" id="KW-0391">Immunity</keyword>
<keyword evidence="9" id="KW-0732">Signal</keyword>
<keyword evidence="2" id="KW-1003">Cell membrane</keyword>
<evidence type="ECO:0000256" key="3">
    <source>
        <dbReference type="ARBA" id="ARBA00022553"/>
    </source>
</evidence>
<comment type="caution">
    <text evidence="10">The sequence shown here is derived from an EMBL/GenBank/DDBJ whole genome shotgun (WGS) entry which is preliminary data.</text>
</comment>
<evidence type="ECO:0000256" key="4">
    <source>
        <dbReference type="ARBA" id="ARBA00022859"/>
    </source>
</evidence>
<organism evidence="10 11">
    <name type="scientific">Triplophysa rosa</name>
    <name type="common">Cave loach</name>
    <dbReference type="NCBI Taxonomy" id="992332"/>
    <lineage>
        <taxon>Eukaryota</taxon>
        <taxon>Metazoa</taxon>
        <taxon>Chordata</taxon>
        <taxon>Craniata</taxon>
        <taxon>Vertebrata</taxon>
        <taxon>Euteleostomi</taxon>
        <taxon>Actinopterygii</taxon>
        <taxon>Neopterygii</taxon>
        <taxon>Teleostei</taxon>
        <taxon>Ostariophysi</taxon>
        <taxon>Cypriniformes</taxon>
        <taxon>Nemacheilidae</taxon>
        <taxon>Triplophysa</taxon>
    </lineage>
</organism>
<comment type="subcellular location">
    <subcellularLocation>
        <location evidence="1">Cell membrane</location>
        <topology evidence="1">Single-pass type I membrane protein</topology>
    </subcellularLocation>
</comment>
<keyword evidence="8" id="KW-0812">Transmembrane</keyword>
<dbReference type="InterPro" id="IPR021663">
    <property type="entry name" value="CD3_zeta/IgE_Fc_rcpt_gamma"/>
</dbReference>
<gene>
    <name evidence="10" type="ORF">IRJ41_020726</name>
</gene>
<feature type="region of interest" description="Disordered" evidence="7">
    <location>
        <begin position="66"/>
        <end position="90"/>
    </location>
</feature>
<accession>A0A9W8C888</accession>
<feature type="transmembrane region" description="Helical" evidence="8">
    <location>
        <begin position="27"/>
        <end position="46"/>
    </location>
</feature>
<dbReference type="GO" id="GO:0019767">
    <property type="term" value="F:IgE receptor activity"/>
    <property type="evidence" value="ECO:0007669"/>
    <property type="project" value="InterPro"/>
</dbReference>
<dbReference type="Proteomes" id="UP001059041">
    <property type="component" value="Linkage Group LG5"/>
</dbReference>
<dbReference type="Pfam" id="PF11628">
    <property type="entry name" value="TCR_zetazeta"/>
    <property type="match status" value="1"/>
</dbReference>
<dbReference type="EMBL" id="JAFHDT010000005">
    <property type="protein sequence ID" value="KAI7810029.1"/>
    <property type="molecule type" value="Genomic_DNA"/>
</dbReference>
<protein>
    <submittedName>
        <fullName evidence="10">Fc receptor</fullName>
    </submittedName>
</protein>
<reference evidence="10" key="1">
    <citation type="submission" date="2021-02" db="EMBL/GenBank/DDBJ databases">
        <title>Comparative genomics reveals that relaxation of natural selection precedes convergent phenotypic evolution of cavefish.</title>
        <authorList>
            <person name="Peng Z."/>
        </authorList>
    </citation>
    <scope>NUCLEOTIDE SEQUENCE</scope>
    <source>
        <tissue evidence="10">Muscle</tissue>
    </source>
</reference>
<evidence type="ECO:0000256" key="1">
    <source>
        <dbReference type="ARBA" id="ARBA00004251"/>
    </source>
</evidence>
<evidence type="ECO:0000256" key="2">
    <source>
        <dbReference type="ARBA" id="ARBA00022475"/>
    </source>
</evidence>
<proteinExistence type="predicted"/>
<dbReference type="InterPro" id="IPR042340">
    <property type="entry name" value="FCER1G"/>
</dbReference>
<dbReference type="PANTHER" id="PTHR16803:SF0">
    <property type="entry name" value="HIGH AFFINITY IMMUNOGLOBULIN EPSILON RECEPTOR SUBUNIT GAMMA"/>
    <property type="match status" value="1"/>
</dbReference>
<keyword evidence="6 10" id="KW-0675">Receptor</keyword>
<evidence type="ECO:0000256" key="7">
    <source>
        <dbReference type="SAM" id="MobiDB-lite"/>
    </source>
</evidence>
<keyword evidence="5" id="KW-1015">Disulfide bond</keyword>
<keyword evidence="11" id="KW-1185">Reference proteome</keyword>
<keyword evidence="3" id="KW-0597">Phosphoprotein</keyword>
<evidence type="ECO:0000313" key="10">
    <source>
        <dbReference type="EMBL" id="KAI7810029.1"/>
    </source>
</evidence>
<evidence type="ECO:0000256" key="9">
    <source>
        <dbReference type="SAM" id="SignalP"/>
    </source>
</evidence>
<feature type="chain" id="PRO_5040748557" evidence="9">
    <location>
        <begin position="19"/>
        <end position="90"/>
    </location>
</feature>
<dbReference type="AlphaFoldDB" id="A0A9W8C888"/>
<feature type="signal peptide" evidence="9">
    <location>
        <begin position="1"/>
        <end position="18"/>
    </location>
</feature>
<dbReference type="GO" id="GO:0032998">
    <property type="term" value="C:Fc-epsilon receptor I complex"/>
    <property type="evidence" value="ECO:0007669"/>
    <property type="project" value="InterPro"/>
</dbReference>
<feature type="non-terminal residue" evidence="10">
    <location>
        <position position="90"/>
    </location>
</feature>
<evidence type="ECO:0000256" key="6">
    <source>
        <dbReference type="ARBA" id="ARBA00023170"/>
    </source>
</evidence>